<dbReference type="EMBL" id="AP014962">
    <property type="protein sequence ID" value="BAS98527.1"/>
    <property type="molecule type" value="Genomic_DNA"/>
</dbReference>
<reference evidence="3" key="1">
    <citation type="journal article" date="2005" name="Nature">
        <title>The map-based sequence of the rice genome.</title>
        <authorList>
            <consortium name="International rice genome sequencing project (IRGSP)"/>
            <person name="Matsumoto T."/>
            <person name="Wu J."/>
            <person name="Kanamori H."/>
            <person name="Katayose Y."/>
            <person name="Fujisawa M."/>
            <person name="Namiki N."/>
            <person name="Mizuno H."/>
            <person name="Yamamoto K."/>
            <person name="Antonio B.A."/>
            <person name="Baba T."/>
            <person name="Sakata K."/>
            <person name="Nagamura Y."/>
            <person name="Aoki H."/>
            <person name="Arikawa K."/>
            <person name="Arita K."/>
            <person name="Bito T."/>
            <person name="Chiden Y."/>
            <person name="Fujitsuka N."/>
            <person name="Fukunaka R."/>
            <person name="Hamada M."/>
            <person name="Harada C."/>
            <person name="Hayashi A."/>
            <person name="Hijishita S."/>
            <person name="Honda M."/>
            <person name="Hosokawa S."/>
            <person name="Ichikawa Y."/>
            <person name="Idonuma A."/>
            <person name="Iijima M."/>
            <person name="Ikeda M."/>
            <person name="Ikeno M."/>
            <person name="Ito K."/>
            <person name="Ito S."/>
            <person name="Ito T."/>
            <person name="Ito Y."/>
            <person name="Ito Y."/>
            <person name="Iwabuchi A."/>
            <person name="Kamiya K."/>
            <person name="Karasawa W."/>
            <person name="Kurita K."/>
            <person name="Katagiri S."/>
            <person name="Kikuta A."/>
            <person name="Kobayashi H."/>
            <person name="Kobayashi N."/>
            <person name="Machita K."/>
            <person name="Maehara T."/>
            <person name="Masukawa M."/>
            <person name="Mizubayashi T."/>
            <person name="Mukai Y."/>
            <person name="Nagasaki H."/>
            <person name="Nagata Y."/>
            <person name="Naito S."/>
            <person name="Nakashima M."/>
            <person name="Nakama Y."/>
            <person name="Nakamichi Y."/>
            <person name="Nakamura M."/>
            <person name="Meguro A."/>
            <person name="Negishi M."/>
            <person name="Ohta I."/>
            <person name="Ohta T."/>
            <person name="Okamoto M."/>
            <person name="Ono N."/>
            <person name="Saji S."/>
            <person name="Sakaguchi M."/>
            <person name="Sakai K."/>
            <person name="Shibata M."/>
            <person name="Shimokawa T."/>
            <person name="Song J."/>
            <person name="Takazaki Y."/>
            <person name="Terasawa K."/>
            <person name="Tsugane M."/>
            <person name="Tsuji K."/>
            <person name="Ueda S."/>
            <person name="Waki K."/>
            <person name="Yamagata H."/>
            <person name="Yamamoto M."/>
            <person name="Yamamoto S."/>
            <person name="Yamane H."/>
            <person name="Yoshiki S."/>
            <person name="Yoshihara R."/>
            <person name="Yukawa K."/>
            <person name="Zhong H."/>
            <person name="Yano M."/>
            <person name="Yuan Q."/>
            <person name="Ouyang S."/>
            <person name="Liu J."/>
            <person name="Jones K.M."/>
            <person name="Gansberger K."/>
            <person name="Moffat K."/>
            <person name="Hill J."/>
            <person name="Bera J."/>
            <person name="Fadrosh D."/>
            <person name="Jin S."/>
            <person name="Johri S."/>
            <person name="Kim M."/>
            <person name="Overton L."/>
            <person name="Reardon M."/>
            <person name="Tsitrin T."/>
            <person name="Vuong H."/>
            <person name="Weaver B."/>
            <person name="Ciecko A."/>
            <person name="Tallon L."/>
            <person name="Jackson J."/>
            <person name="Pai G."/>
            <person name="Aken S.V."/>
            <person name="Utterback T."/>
            <person name="Reidmuller S."/>
            <person name="Feldblyum T."/>
            <person name="Hsiao J."/>
            <person name="Zismann V."/>
            <person name="Iobst S."/>
            <person name="de Vazeille A.R."/>
            <person name="Buell C.R."/>
            <person name="Ying K."/>
            <person name="Li Y."/>
            <person name="Lu T."/>
            <person name="Huang Y."/>
            <person name="Zhao Q."/>
            <person name="Feng Q."/>
            <person name="Zhang L."/>
            <person name="Zhu J."/>
            <person name="Weng Q."/>
            <person name="Mu J."/>
            <person name="Lu Y."/>
            <person name="Fan D."/>
            <person name="Liu Y."/>
            <person name="Guan J."/>
            <person name="Zhang Y."/>
            <person name="Yu S."/>
            <person name="Liu X."/>
            <person name="Zhang Y."/>
            <person name="Hong G."/>
            <person name="Han B."/>
            <person name="Choisne N."/>
            <person name="Demange N."/>
            <person name="Orjeda G."/>
            <person name="Samain S."/>
            <person name="Cattolico L."/>
            <person name="Pelletier E."/>
            <person name="Couloux A."/>
            <person name="Segurens B."/>
            <person name="Wincker P."/>
            <person name="D'Hont A."/>
            <person name="Scarpelli C."/>
            <person name="Weissenbach J."/>
            <person name="Salanoubat M."/>
            <person name="Quetier F."/>
            <person name="Yu Y."/>
            <person name="Kim H.R."/>
            <person name="Rambo T."/>
            <person name="Currie J."/>
            <person name="Collura K."/>
            <person name="Luo M."/>
            <person name="Yang T."/>
            <person name="Ammiraju J.S.S."/>
            <person name="Engler F."/>
            <person name="Soderlund C."/>
            <person name="Wing R.A."/>
            <person name="Palmer L.E."/>
            <person name="de la Bastide M."/>
            <person name="Spiegel L."/>
            <person name="Nascimento L."/>
            <person name="Zutavern T."/>
            <person name="O'Shaughnessy A."/>
            <person name="Dike S."/>
            <person name="Dedhia N."/>
            <person name="Preston R."/>
            <person name="Balija V."/>
            <person name="McCombie W.R."/>
            <person name="Chow T."/>
            <person name="Chen H."/>
            <person name="Chung M."/>
            <person name="Chen C."/>
            <person name="Shaw J."/>
            <person name="Wu H."/>
            <person name="Hsiao K."/>
            <person name="Chao Y."/>
            <person name="Chu M."/>
            <person name="Cheng C."/>
            <person name="Hour A."/>
            <person name="Lee P."/>
            <person name="Lin S."/>
            <person name="Lin Y."/>
            <person name="Liou J."/>
            <person name="Liu S."/>
            <person name="Hsing Y."/>
            <person name="Raghuvanshi S."/>
            <person name="Mohanty A."/>
            <person name="Bharti A.K."/>
            <person name="Gaur A."/>
            <person name="Gupta V."/>
            <person name="Kumar D."/>
            <person name="Ravi V."/>
            <person name="Vij S."/>
            <person name="Kapur A."/>
            <person name="Khurana P."/>
            <person name="Khurana P."/>
            <person name="Khurana J.P."/>
            <person name="Tyagi A.K."/>
            <person name="Gaikwad K."/>
            <person name="Singh A."/>
            <person name="Dalal V."/>
            <person name="Srivastava S."/>
            <person name="Dixit A."/>
            <person name="Pal A.K."/>
            <person name="Ghazi I.A."/>
            <person name="Yadav M."/>
            <person name="Pandit A."/>
            <person name="Bhargava A."/>
            <person name="Sureshbabu K."/>
            <person name="Batra K."/>
            <person name="Sharma T.R."/>
            <person name="Mohapatra T."/>
            <person name="Singh N.K."/>
            <person name="Messing J."/>
            <person name="Nelson A.B."/>
            <person name="Fuks G."/>
            <person name="Kavchok S."/>
            <person name="Keizer G."/>
            <person name="Linton E."/>
            <person name="Llaca V."/>
            <person name="Song R."/>
            <person name="Tanyolac B."/>
            <person name="Young S."/>
            <person name="Ho-Il K."/>
            <person name="Hahn J.H."/>
            <person name="Sangsakoo G."/>
            <person name="Vanavichit A."/>
            <person name="de Mattos Luiz.A.T."/>
            <person name="Zimmer P.D."/>
            <person name="Malone G."/>
            <person name="Dellagostin O."/>
            <person name="de Oliveira A.C."/>
            <person name="Bevan M."/>
            <person name="Bancroft I."/>
            <person name="Minx P."/>
            <person name="Cordum H."/>
            <person name="Wilson R."/>
            <person name="Cheng Z."/>
            <person name="Jin W."/>
            <person name="Jiang J."/>
            <person name="Leong S.A."/>
            <person name="Iwama H."/>
            <person name="Gojobori T."/>
            <person name="Itoh T."/>
            <person name="Niimura Y."/>
            <person name="Fujii Y."/>
            <person name="Habara T."/>
            <person name="Sakai H."/>
            <person name="Sato Y."/>
            <person name="Wilson G."/>
            <person name="Kumar K."/>
            <person name="McCouch S."/>
            <person name="Juretic N."/>
            <person name="Hoen D."/>
            <person name="Wright S."/>
            <person name="Bruskiewich R."/>
            <person name="Bureau T."/>
            <person name="Miyao A."/>
            <person name="Hirochika H."/>
            <person name="Nishikawa T."/>
            <person name="Kadowaki K."/>
            <person name="Sugiura M."/>
            <person name="Burr B."/>
            <person name="Sasaki T."/>
        </authorList>
    </citation>
    <scope>NUCLEOTIDE SEQUENCE [LARGE SCALE GENOMIC DNA]</scope>
    <source>
        <strain evidence="3">cv. Nipponbare</strain>
    </source>
</reference>
<dbReference type="AlphaFoldDB" id="A0A0P0WYJ0"/>
<proteinExistence type="predicted"/>
<evidence type="ECO:0000313" key="3">
    <source>
        <dbReference type="Proteomes" id="UP000059680"/>
    </source>
</evidence>
<name>A0A0P0WYJ0_ORYSJ</name>
<reference evidence="2 3" key="3">
    <citation type="journal article" date="2013" name="Rice">
        <title>Improvement of the Oryza sativa Nipponbare reference genome using next generation sequence and optical map data.</title>
        <authorList>
            <person name="Kawahara Y."/>
            <person name="de la Bastide M."/>
            <person name="Hamilton J.P."/>
            <person name="Kanamori H."/>
            <person name="McCombie W.R."/>
            <person name="Ouyang S."/>
            <person name="Schwartz D.C."/>
            <person name="Tanaka T."/>
            <person name="Wu J."/>
            <person name="Zhou S."/>
            <person name="Childs K.L."/>
            <person name="Davidson R.M."/>
            <person name="Lin H."/>
            <person name="Quesada-Ocampo L."/>
            <person name="Vaillancourt B."/>
            <person name="Sakai H."/>
            <person name="Lee S.S."/>
            <person name="Kim J."/>
            <person name="Numa H."/>
            <person name="Itoh T."/>
            <person name="Buell C.R."/>
            <person name="Matsumoto T."/>
        </authorList>
    </citation>
    <scope>NUCLEOTIDE SEQUENCE [LARGE SCALE GENOMIC DNA]</scope>
    <source>
        <strain evidence="3">cv. Nipponbare</strain>
    </source>
</reference>
<evidence type="ECO:0000313" key="2">
    <source>
        <dbReference type="EMBL" id="BAS98527.1"/>
    </source>
</evidence>
<sequence>LKHHILFNLGRLQRLQHSTICQQNQGSGVEKQPHRVVNGKALQNAPCKQAAQDLNWNKHTHPKRSRTPGH</sequence>
<keyword evidence="3" id="KW-1185">Reference proteome</keyword>
<dbReference type="Proteomes" id="UP000059680">
    <property type="component" value="Chromosome 6"/>
</dbReference>
<dbReference type="PaxDb" id="39947-A0A0P0WYJ0"/>
<feature type="region of interest" description="Disordered" evidence="1">
    <location>
        <begin position="51"/>
        <end position="70"/>
    </location>
</feature>
<organism evidence="2 3">
    <name type="scientific">Oryza sativa subsp. japonica</name>
    <name type="common">Rice</name>
    <dbReference type="NCBI Taxonomy" id="39947"/>
    <lineage>
        <taxon>Eukaryota</taxon>
        <taxon>Viridiplantae</taxon>
        <taxon>Streptophyta</taxon>
        <taxon>Embryophyta</taxon>
        <taxon>Tracheophyta</taxon>
        <taxon>Spermatophyta</taxon>
        <taxon>Magnoliopsida</taxon>
        <taxon>Liliopsida</taxon>
        <taxon>Poales</taxon>
        <taxon>Poaceae</taxon>
        <taxon>BOP clade</taxon>
        <taxon>Oryzoideae</taxon>
        <taxon>Oryzeae</taxon>
        <taxon>Oryzinae</taxon>
        <taxon>Oryza</taxon>
        <taxon>Oryza sativa</taxon>
    </lineage>
</organism>
<reference evidence="2 3" key="2">
    <citation type="journal article" date="2013" name="Plant Cell Physiol.">
        <title>Rice Annotation Project Database (RAP-DB): an integrative and interactive database for rice genomics.</title>
        <authorList>
            <person name="Sakai H."/>
            <person name="Lee S.S."/>
            <person name="Tanaka T."/>
            <person name="Numa H."/>
            <person name="Kim J."/>
            <person name="Kawahara Y."/>
            <person name="Wakimoto H."/>
            <person name="Yang C.C."/>
            <person name="Iwamoto M."/>
            <person name="Abe T."/>
            <person name="Yamada Y."/>
            <person name="Muto A."/>
            <person name="Inokuchi H."/>
            <person name="Ikemura T."/>
            <person name="Matsumoto T."/>
            <person name="Sasaki T."/>
            <person name="Itoh T."/>
        </authorList>
    </citation>
    <scope>NUCLEOTIDE SEQUENCE [LARGE SCALE GENOMIC DNA]</scope>
    <source>
        <strain evidence="3">cv. Nipponbare</strain>
    </source>
</reference>
<feature type="compositionally biased region" description="Basic residues" evidence="1">
    <location>
        <begin position="58"/>
        <end position="70"/>
    </location>
</feature>
<dbReference type="InParanoid" id="A0A0P0WYJ0"/>
<accession>A0A0P0WYJ0</accession>
<protein>
    <submittedName>
        <fullName evidence="2">Os06g0605950 protein</fullName>
    </submittedName>
</protein>
<gene>
    <name evidence="2" type="ordered locus">Os06g0605950</name>
    <name evidence="2" type="ORF">OSNPB_060605950</name>
</gene>
<evidence type="ECO:0000256" key="1">
    <source>
        <dbReference type="SAM" id="MobiDB-lite"/>
    </source>
</evidence>
<feature type="non-terminal residue" evidence="2">
    <location>
        <position position="70"/>
    </location>
</feature>